<dbReference type="Pfam" id="PF00753">
    <property type="entry name" value="Lactamase_B"/>
    <property type="match status" value="1"/>
</dbReference>
<organism evidence="2 3">
    <name type="scientific">Aerophobetes bacterium</name>
    <dbReference type="NCBI Taxonomy" id="2030807"/>
    <lineage>
        <taxon>Bacteria</taxon>
        <taxon>Candidatus Aerophobota</taxon>
    </lineage>
</organism>
<dbReference type="InterPro" id="IPR052926">
    <property type="entry name" value="Metallo-beta-lactamase_dom"/>
</dbReference>
<dbReference type="SUPFAM" id="SSF56281">
    <property type="entry name" value="Metallo-hydrolase/oxidoreductase"/>
    <property type="match status" value="1"/>
</dbReference>
<evidence type="ECO:0000259" key="1">
    <source>
        <dbReference type="SMART" id="SM00849"/>
    </source>
</evidence>
<dbReference type="SMART" id="SM00849">
    <property type="entry name" value="Lactamase_B"/>
    <property type="match status" value="1"/>
</dbReference>
<comment type="caution">
    <text evidence="2">The sequence shown here is derived from an EMBL/GenBank/DDBJ whole genome shotgun (WGS) entry which is preliminary data.</text>
</comment>
<dbReference type="AlphaFoldDB" id="A0A662DBT1"/>
<dbReference type="PANTHER" id="PTHR13754:SF13">
    <property type="entry name" value="METALLO-BETA-LACTAMASE SUPERFAMILY PROTEIN (AFU_ORTHOLOGUE AFUA_3G07630)"/>
    <property type="match status" value="1"/>
</dbReference>
<dbReference type="CDD" id="cd07713">
    <property type="entry name" value="DHPS-like_MBL-fold"/>
    <property type="match status" value="1"/>
</dbReference>
<dbReference type="InterPro" id="IPR036866">
    <property type="entry name" value="RibonucZ/Hydroxyglut_hydro"/>
</dbReference>
<accession>A0A662DBT1</accession>
<dbReference type="EMBL" id="QMQA01000235">
    <property type="protein sequence ID" value="RLE11609.1"/>
    <property type="molecule type" value="Genomic_DNA"/>
</dbReference>
<dbReference type="GO" id="GO:0016787">
    <property type="term" value="F:hydrolase activity"/>
    <property type="evidence" value="ECO:0007669"/>
    <property type="project" value="UniProtKB-KW"/>
</dbReference>
<proteinExistence type="predicted"/>
<dbReference type="PANTHER" id="PTHR13754">
    <property type="entry name" value="METALLO-BETA-LACTAMASE SUPERFAMILY PROTEIN"/>
    <property type="match status" value="1"/>
</dbReference>
<dbReference type="InterPro" id="IPR041712">
    <property type="entry name" value="DHPS-like_MBL-fold"/>
</dbReference>
<gene>
    <name evidence="2" type="ORF">DRJ04_07710</name>
</gene>
<reference evidence="2 3" key="1">
    <citation type="submission" date="2018-06" db="EMBL/GenBank/DDBJ databases">
        <title>Extensive metabolic versatility and redundancy in microbially diverse, dynamic hydrothermal sediments.</title>
        <authorList>
            <person name="Dombrowski N."/>
            <person name="Teske A."/>
            <person name="Baker B.J."/>
        </authorList>
    </citation>
    <scope>NUCLEOTIDE SEQUENCE [LARGE SCALE GENOMIC DNA]</scope>
    <source>
        <strain evidence="2">B3_G15</strain>
    </source>
</reference>
<protein>
    <submittedName>
        <fullName evidence="2">MBL fold hydrolase</fullName>
    </submittedName>
</protein>
<dbReference type="Gene3D" id="3.60.15.10">
    <property type="entry name" value="Ribonuclease Z/Hydroxyacylglutathione hydrolase-like"/>
    <property type="match status" value="1"/>
</dbReference>
<dbReference type="InterPro" id="IPR001279">
    <property type="entry name" value="Metallo-B-lactamas"/>
</dbReference>
<evidence type="ECO:0000313" key="3">
    <source>
        <dbReference type="Proteomes" id="UP000280417"/>
    </source>
</evidence>
<evidence type="ECO:0000313" key="2">
    <source>
        <dbReference type="EMBL" id="RLE11609.1"/>
    </source>
</evidence>
<dbReference type="GO" id="GO:0016740">
    <property type="term" value="F:transferase activity"/>
    <property type="evidence" value="ECO:0007669"/>
    <property type="project" value="TreeGrafter"/>
</dbReference>
<keyword evidence="2" id="KW-0378">Hydrolase</keyword>
<name>A0A662DBT1_UNCAE</name>
<dbReference type="Proteomes" id="UP000280417">
    <property type="component" value="Unassembled WGS sequence"/>
</dbReference>
<sequence>MKITVVYDNVSHGNFKSGWGFSCYIEGKRKILFDVGWSPSVILHNLKCAGIDIYSIDAIVLSHQHWDHIGALPAILELNDDFKVYVPSSFSKRLKDEIKKRAELFEIKNYERVFKDVFTTGEIGKSLKEQSLIIKSKKGNFLITGCAHPGVDNIIELTRRFGEIYGIMGGFHDFAKINMLEELFTVPCHCTQYKEEILKLCKRSARCYAGLSIDI</sequence>
<feature type="domain" description="Metallo-beta-lactamase" evidence="1">
    <location>
        <begin position="19"/>
        <end position="189"/>
    </location>
</feature>